<feature type="region of interest" description="Disordered" evidence="2">
    <location>
        <begin position="249"/>
        <end position="304"/>
    </location>
</feature>
<dbReference type="SUPFAM" id="SSF51261">
    <property type="entry name" value="Duplicated hybrid motif"/>
    <property type="match status" value="1"/>
</dbReference>
<dbReference type="CDD" id="cd12797">
    <property type="entry name" value="M23_peptidase"/>
    <property type="match status" value="1"/>
</dbReference>
<feature type="region of interest" description="Disordered" evidence="2">
    <location>
        <begin position="24"/>
        <end position="44"/>
    </location>
</feature>
<dbReference type="InterPro" id="IPR050570">
    <property type="entry name" value="Cell_wall_metabolism_enzyme"/>
</dbReference>
<name>A0A3B0FVD1_PSEPS</name>
<dbReference type="Proteomes" id="UP000273159">
    <property type="component" value="Unassembled WGS sequence"/>
</dbReference>
<reference evidence="4 5" key="1">
    <citation type="submission" date="2018-10" db="EMBL/GenBank/DDBJ databases">
        <title>Genome-guide identification and characterization of bacteria that degrade polycyclic aromatic hydrocarbons and resist hexavalent chromium simultaneously.</title>
        <authorList>
            <person name="Feng H."/>
        </authorList>
    </citation>
    <scope>NUCLEOTIDE SEQUENCE [LARGE SCALE GENOMIC DNA]</scope>
    <source>
        <strain evidence="4 5">J015</strain>
    </source>
</reference>
<dbReference type="InterPro" id="IPR011055">
    <property type="entry name" value="Dup_hybrid_motif"/>
</dbReference>
<comment type="caution">
    <text evidence="4">The sequence shown here is derived from an EMBL/GenBank/DDBJ whole genome shotgun (WGS) entry which is preliminary data.</text>
</comment>
<evidence type="ECO:0000259" key="3">
    <source>
        <dbReference type="Pfam" id="PF01551"/>
    </source>
</evidence>
<dbReference type="AlphaFoldDB" id="A0A3B0FVD1"/>
<dbReference type="PANTHER" id="PTHR21666:SF289">
    <property type="entry name" value="L-ALA--D-GLU ENDOPEPTIDASE"/>
    <property type="match status" value="1"/>
</dbReference>
<gene>
    <name evidence="4" type="ORF">D7Z96_05690</name>
</gene>
<dbReference type="Pfam" id="PF01551">
    <property type="entry name" value="Peptidase_M23"/>
    <property type="match status" value="1"/>
</dbReference>
<reference evidence="5" key="2">
    <citation type="submission" date="2018-10" db="EMBL/GenBank/DDBJ databases">
        <authorList>
            <person name="Wang Y."/>
            <person name="Wang J."/>
            <person name="Yang X."/>
            <person name="Wang Z."/>
            <person name="Huang Y."/>
        </authorList>
    </citation>
    <scope>NUCLEOTIDE SEQUENCE [LARGE SCALE GENOMIC DNA]</scope>
    <source>
        <strain evidence="5">J015</strain>
    </source>
</reference>
<proteinExistence type="predicted"/>
<dbReference type="InterPro" id="IPR016047">
    <property type="entry name" value="M23ase_b-sheet_dom"/>
</dbReference>
<organism evidence="4 5">
    <name type="scientific">Pseudarthrobacter phenanthrenivorans</name>
    <name type="common">Arthrobacter phenanthrenivorans</name>
    <dbReference type="NCBI Taxonomy" id="361575"/>
    <lineage>
        <taxon>Bacteria</taxon>
        <taxon>Bacillati</taxon>
        <taxon>Actinomycetota</taxon>
        <taxon>Actinomycetes</taxon>
        <taxon>Micrococcales</taxon>
        <taxon>Micrococcaceae</taxon>
        <taxon>Pseudarthrobacter</taxon>
    </lineage>
</organism>
<protein>
    <submittedName>
        <fullName evidence="4">M23 family metallopeptidase</fullName>
    </submittedName>
</protein>
<evidence type="ECO:0000256" key="1">
    <source>
        <dbReference type="ARBA" id="ARBA00022729"/>
    </source>
</evidence>
<accession>A0A3B0FVD1</accession>
<feature type="compositionally biased region" description="Pro residues" evidence="2">
    <location>
        <begin position="285"/>
        <end position="297"/>
    </location>
</feature>
<feature type="domain" description="M23ase beta-sheet core" evidence="3">
    <location>
        <begin position="116"/>
        <end position="211"/>
    </location>
</feature>
<dbReference type="Gene3D" id="2.70.70.10">
    <property type="entry name" value="Glucose Permease (Domain IIA)"/>
    <property type="match status" value="1"/>
</dbReference>
<keyword evidence="1" id="KW-0732">Signal</keyword>
<dbReference type="GO" id="GO:0004222">
    <property type="term" value="F:metalloendopeptidase activity"/>
    <property type="evidence" value="ECO:0007669"/>
    <property type="project" value="TreeGrafter"/>
</dbReference>
<dbReference type="PANTHER" id="PTHR21666">
    <property type="entry name" value="PEPTIDASE-RELATED"/>
    <property type="match status" value="1"/>
</dbReference>
<evidence type="ECO:0000313" key="5">
    <source>
        <dbReference type="Proteomes" id="UP000273159"/>
    </source>
</evidence>
<evidence type="ECO:0000256" key="2">
    <source>
        <dbReference type="SAM" id="MobiDB-lite"/>
    </source>
</evidence>
<evidence type="ECO:0000313" key="4">
    <source>
        <dbReference type="EMBL" id="RKO25602.1"/>
    </source>
</evidence>
<dbReference type="EMBL" id="RBNH01000004">
    <property type="protein sequence ID" value="RKO25602.1"/>
    <property type="molecule type" value="Genomic_DNA"/>
</dbReference>
<sequence>MGLEANGLVPSAVHGPAKTSDSFKAVFGPGSGAESAGARTPGSAPDIVSARADALLTYSRSIVLTEAKKETGKLGVASAAAQRPGSGNLMAPLERLIPSSPYGLRTSPITGKAGEFHWGVDFAASCGTRVYSVDAGVVRAVGWHQWGGGNRVEVDHGNGLITTYNHLEGIGVRTGQSVQAGEVVAKVGTTGASTGCHLHFETILNGNHTDPAKWALLPLNSPQSNADMVMADYRSAQGTRPAPAWVVSVEQSRGHESAGQGNGLPEDVPAAMTSSPPATGIAAPLPSPTTAPTPAVTPTPSALS</sequence>